<keyword evidence="3 8" id="KW-0694">RNA-binding</keyword>
<evidence type="ECO:0000256" key="2">
    <source>
        <dbReference type="ARBA" id="ARBA00022730"/>
    </source>
</evidence>
<evidence type="ECO:0000256" key="6">
    <source>
        <dbReference type="ARBA" id="ARBA00035258"/>
    </source>
</evidence>
<dbReference type="PANTHER" id="PTHR11758">
    <property type="entry name" value="40S RIBOSOMAL PROTEIN S15A"/>
    <property type="match status" value="1"/>
</dbReference>
<dbReference type="NCBIfam" id="NF001109">
    <property type="entry name" value="PRK00136.1"/>
    <property type="match status" value="1"/>
</dbReference>
<evidence type="ECO:0000313" key="12">
    <source>
        <dbReference type="Proteomes" id="UP000181998"/>
    </source>
</evidence>
<keyword evidence="13" id="KW-1185">Reference proteome</keyword>
<dbReference type="EMBL" id="FNLN01000039">
    <property type="protein sequence ID" value="SDU24948.1"/>
    <property type="molecule type" value="Genomic_DNA"/>
</dbReference>
<dbReference type="GO" id="GO:0006412">
    <property type="term" value="P:translation"/>
    <property type="evidence" value="ECO:0007669"/>
    <property type="project" value="UniProtKB-UniRule"/>
</dbReference>
<dbReference type="InterPro" id="IPR035987">
    <property type="entry name" value="Ribosomal_uS8_sf"/>
</dbReference>
<evidence type="ECO:0000313" key="11">
    <source>
        <dbReference type="EMBL" id="SEQ14400.1"/>
    </source>
</evidence>
<dbReference type="GO" id="GO:0005737">
    <property type="term" value="C:cytoplasm"/>
    <property type="evidence" value="ECO:0007669"/>
    <property type="project" value="UniProtKB-ARBA"/>
</dbReference>
<accession>A0A0S3AJR2</accession>
<protein>
    <recommendedName>
        <fullName evidence="6 8">Small ribosomal subunit protein uS8</fullName>
    </recommendedName>
</protein>
<comment type="subunit">
    <text evidence="7 8">Part of the 30S ribosomal subunit. Contacts proteins S5 and S12.</text>
</comment>
<dbReference type="Proteomes" id="UP000181998">
    <property type="component" value="Unassembled WGS sequence"/>
</dbReference>
<dbReference type="EMBL" id="FOFX01000023">
    <property type="protein sequence ID" value="SEQ14400.1"/>
    <property type="molecule type" value="Genomic_DNA"/>
</dbReference>
<dbReference type="GO" id="GO:0003735">
    <property type="term" value="F:structural constituent of ribosome"/>
    <property type="evidence" value="ECO:0007669"/>
    <property type="project" value="InterPro"/>
</dbReference>
<evidence type="ECO:0000313" key="14">
    <source>
        <dbReference type="Proteomes" id="UP000244110"/>
    </source>
</evidence>
<keyword evidence="4 8" id="KW-0689">Ribosomal protein</keyword>
<evidence type="ECO:0000256" key="8">
    <source>
        <dbReference type="HAMAP-Rule" id="MF_01302"/>
    </source>
</evidence>
<dbReference type="Pfam" id="PF00410">
    <property type="entry name" value="Ribosomal_S8"/>
    <property type="match status" value="1"/>
</dbReference>
<proteinExistence type="inferred from homology"/>
<dbReference type="STRING" id="44577.ATY38_08610"/>
<evidence type="ECO:0000313" key="9">
    <source>
        <dbReference type="EMBL" id="PTQ83868.1"/>
    </source>
</evidence>
<reference evidence="13" key="1">
    <citation type="submission" date="2016-10" db="EMBL/GenBank/DDBJ databases">
        <authorList>
            <person name="Varghese N."/>
            <person name="Submissions S."/>
        </authorList>
    </citation>
    <scope>NUCLEOTIDE SEQUENCE [LARGE SCALE GENOMIC DNA]</scope>
    <source>
        <strain evidence="13">Nm10</strain>
    </source>
</reference>
<name>A0A0S3AJR2_9PROT</name>
<comment type="similarity">
    <text evidence="1 8">Belongs to the universal ribosomal protein uS8 family.</text>
</comment>
<comment type="function">
    <text evidence="8">One of the primary rRNA binding proteins, it binds directly to 16S rRNA central domain where it helps coordinate assembly of the platform of the 30S subunit.</text>
</comment>
<evidence type="ECO:0000313" key="10">
    <source>
        <dbReference type="EMBL" id="SDU24948.1"/>
    </source>
</evidence>
<dbReference type="GO" id="GO:0019843">
    <property type="term" value="F:rRNA binding"/>
    <property type="evidence" value="ECO:0007669"/>
    <property type="project" value="UniProtKB-UniRule"/>
</dbReference>
<reference evidence="10 12" key="2">
    <citation type="submission" date="2016-10" db="EMBL/GenBank/DDBJ databases">
        <authorList>
            <person name="de Groot N.N."/>
        </authorList>
    </citation>
    <scope>NUCLEOTIDE SEQUENCE [LARGE SCALE GENOMIC DNA]</scope>
    <source>
        <strain evidence="10">Nm10</strain>
        <strain evidence="11 12">Nm9</strain>
    </source>
</reference>
<dbReference type="Proteomes" id="UP000244110">
    <property type="component" value="Unassembled WGS sequence"/>
</dbReference>
<dbReference type="Gene3D" id="3.30.1490.10">
    <property type="match status" value="1"/>
</dbReference>
<dbReference type="GO" id="GO:0005840">
    <property type="term" value="C:ribosome"/>
    <property type="evidence" value="ECO:0007669"/>
    <property type="project" value="UniProtKB-KW"/>
</dbReference>
<dbReference type="GO" id="GO:1990904">
    <property type="term" value="C:ribonucleoprotein complex"/>
    <property type="evidence" value="ECO:0007669"/>
    <property type="project" value="UniProtKB-KW"/>
</dbReference>
<dbReference type="KEGG" id="nur:ATY38_08610"/>
<reference evidence="9 14" key="3">
    <citation type="submission" date="2018-04" db="EMBL/GenBank/DDBJ databases">
        <title>Active sludge and wastewater microbial communities from Klosterneuburg, Austria.</title>
        <authorList>
            <person name="Wagner M."/>
        </authorList>
    </citation>
    <scope>NUCLEOTIDE SEQUENCE [LARGE SCALE GENOMIC DNA]</scope>
    <source>
        <strain evidence="9 14">Nm4</strain>
    </source>
</reference>
<gene>
    <name evidence="8" type="primary">rpsH</name>
    <name evidence="9" type="ORF">C8R28_102117</name>
    <name evidence="10" type="ORF">SAMN05216406_13917</name>
    <name evidence="11" type="ORF">SAMN05421510_102348</name>
</gene>
<dbReference type="SUPFAM" id="SSF56047">
    <property type="entry name" value="Ribosomal protein S8"/>
    <property type="match status" value="1"/>
</dbReference>
<evidence type="ECO:0000256" key="4">
    <source>
        <dbReference type="ARBA" id="ARBA00022980"/>
    </source>
</evidence>
<evidence type="ECO:0000256" key="5">
    <source>
        <dbReference type="ARBA" id="ARBA00023274"/>
    </source>
</evidence>
<evidence type="ECO:0000313" key="13">
    <source>
        <dbReference type="Proteomes" id="UP000182882"/>
    </source>
</evidence>
<keyword evidence="5 8" id="KW-0687">Ribonucleoprotein</keyword>
<dbReference type="FunFam" id="3.30.1370.30:FF:000002">
    <property type="entry name" value="30S ribosomal protein S8"/>
    <property type="match status" value="1"/>
</dbReference>
<dbReference type="EMBL" id="QAOL01000021">
    <property type="protein sequence ID" value="PTQ83868.1"/>
    <property type="molecule type" value="Genomic_DNA"/>
</dbReference>
<dbReference type="Gene3D" id="3.30.1370.30">
    <property type="match status" value="1"/>
</dbReference>
<dbReference type="RefSeq" id="WP_062558945.1">
    <property type="nucleotide sequence ID" value="NZ_CP013341.1"/>
</dbReference>
<dbReference type="FunFam" id="3.30.1490.10:FF:000001">
    <property type="entry name" value="30S ribosomal protein S8"/>
    <property type="match status" value="1"/>
</dbReference>
<keyword evidence="2 8" id="KW-0699">rRNA-binding</keyword>
<evidence type="ECO:0000256" key="3">
    <source>
        <dbReference type="ARBA" id="ARBA00022884"/>
    </source>
</evidence>
<dbReference type="AlphaFoldDB" id="A0A0S3AJR2"/>
<dbReference type="InterPro" id="IPR000630">
    <property type="entry name" value="Ribosomal_uS8"/>
</dbReference>
<evidence type="ECO:0000256" key="7">
    <source>
        <dbReference type="ARBA" id="ARBA00046740"/>
    </source>
</evidence>
<dbReference type="OrthoDB" id="9802617at2"/>
<dbReference type="HAMAP" id="MF_01302_B">
    <property type="entry name" value="Ribosomal_uS8_B"/>
    <property type="match status" value="1"/>
</dbReference>
<sequence>MSMSDPIADMLTRIRNAQLAKKKSVIMPNSRIKKAIAMVLKDEGYIENFNIFEEGIKTNLEVELKYYSGASVIEKISRVSKPGLRIYKSSKNLPNVMNGLGVAIMSTSKGVMTQRKAQMLRVGGELLCYVV</sequence>
<evidence type="ECO:0000256" key="1">
    <source>
        <dbReference type="ARBA" id="ARBA00006471"/>
    </source>
</evidence>
<dbReference type="Proteomes" id="UP000182882">
    <property type="component" value="Unassembled WGS sequence"/>
</dbReference>
<organism evidence="9 14">
    <name type="scientific">Nitrosomonas ureae</name>
    <dbReference type="NCBI Taxonomy" id="44577"/>
    <lineage>
        <taxon>Bacteria</taxon>
        <taxon>Pseudomonadati</taxon>
        <taxon>Pseudomonadota</taxon>
        <taxon>Betaproteobacteria</taxon>
        <taxon>Nitrosomonadales</taxon>
        <taxon>Nitrosomonadaceae</taxon>
        <taxon>Nitrosomonas</taxon>
    </lineage>
</organism>